<dbReference type="RefSeq" id="WP_165183631.1">
    <property type="nucleotide sequence ID" value="NZ_JAAKZI010000050.1"/>
</dbReference>
<dbReference type="EMBL" id="JAAKZI010000050">
    <property type="protein sequence ID" value="NGN85421.1"/>
    <property type="molecule type" value="Genomic_DNA"/>
</dbReference>
<evidence type="ECO:0000313" key="1">
    <source>
        <dbReference type="EMBL" id="NGN85421.1"/>
    </source>
</evidence>
<protein>
    <recommendedName>
        <fullName evidence="3">Transcriptional regulator</fullName>
    </recommendedName>
</protein>
<proteinExistence type="predicted"/>
<keyword evidence="2" id="KW-1185">Reference proteome</keyword>
<dbReference type="Proteomes" id="UP000479226">
    <property type="component" value="Unassembled WGS sequence"/>
</dbReference>
<evidence type="ECO:0000313" key="2">
    <source>
        <dbReference type="Proteomes" id="UP000479226"/>
    </source>
</evidence>
<organism evidence="1 2">
    <name type="scientific">Arthrobacter silviterrae</name>
    <dbReference type="NCBI Taxonomy" id="2026658"/>
    <lineage>
        <taxon>Bacteria</taxon>
        <taxon>Bacillati</taxon>
        <taxon>Actinomycetota</taxon>
        <taxon>Actinomycetes</taxon>
        <taxon>Micrococcales</taxon>
        <taxon>Micrococcaceae</taxon>
        <taxon>Arthrobacter</taxon>
    </lineage>
</organism>
<sequence>MSEDLSWPLTVTLYIRDALKLPATAPFFIPPLVPEVPEHIPVTGPELDTVLADEWTAWFSELLADERGIPRGGPIGYFSLELRAPAFRDMVGRHFDQAAAAADNAVEANFKHFQANMKAEGPVLTKLVRGIEKELGHMAAPFNLGLRILPVEGFWLHRTGPNRVLMSEAARRNPEQLRRLLGPVITELAR</sequence>
<name>A0ABX0DER9_9MICC</name>
<gene>
    <name evidence="1" type="ORF">G6N77_18430</name>
</gene>
<evidence type="ECO:0008006" key="3">
    <source>
        <dbReference type="Google" id="ProtNLM"/>
    </source>
</evidence>
<comment type="caution">
    <text evidence="1">The sequence shown here is derived from an EMBL/GenBank/DDBJ whole genome shotgun (WGS) entry which is preliminary data.</text>
</comment>
<accession>A0ABX0DER9</accession>
<reference evidence="1 2" key="1">
    <citation type="submission" date="2020-02" db="EMBL/GenBank/DDBJ databases">
        <title>Genome sequence of the type strain DSM 27180 of Arthrobacter silviterrae.</title>
        <authorList>
            <person name="Gao J."/>
            <person name="Sun J."/>
        </authorList>
    </citation>
    <scope>NUCLEOTIDE SEQUENCE [LARGE SCALE GENOMIC DNA]</scope>
    <source>
        <strain evidence="1 2">DSM 27180</strain>
    </source>
</reference>